<name>A0A1H7Z7T0_9BACT</name>
<evidence type="ECO:0000256" key="8">
    <source>
        <dbReference type="HAMAP-Rule" id="MF_00316"/>
    </source>
</evidence>
<dbReference type="OrthoDB" id="9788394at2"/>
<feature type="domain" description="MobA-like NTP transferase" evidence="9">
    <location>
        <begin position="28"/>
        <end position="170"/>
    </location>
</feature>
<evidence type="ECO:0000256" key="3">
    <source>
        <dbReference type="ARBA" id="ARBA00022723"/>
    </source>
</evidence>
<gene>
    <name evidence="8" type="primary">mobA</name>
    <name evidence="10" type="ORF">SAMN04489760_12047</name>
</gene>
<organism evidence="10 11">
    <name type="scientific">Syntrophus gentianae</name>
    <dbReference type="NCBI Taxonomy" id="43775"/>
    <lineage>
        <taxon>Bacteria</taxon>
        <taxon>Pseudomonadati</taxon>
        <taxon>Thermodesulfobacteriota</taxon>
        <taxon>Syntrophia</taxon>
        <taxon>Syntrophales</taxon>
        <taxon>Syntrophaceae</taxon>
        <taxon>Syntrophus</taxon>
    </lineage>
</organism>
<dbReference type="GO" id="GO:0046872">
    <property type="term" value="F:metal ion binding"/>
    <property type="evidence" value="ECO:0007669"/>
    <property type="project" value="UniProtKB-KW"/>
</dbReference>
<feature type="binding site" evidence="8">
    <location>
        <position position="117"/>
    </location>
    <ligand>
        <name>Mg(2+)</name>
        <dbReference type="ChEBI" id="CHEBI:18420"/>
    </ligand>
</feature>
<keyword evidence="2 8" id="KW-0808">Transferase</keyword>
<comment type="subcellular location">
    <subcellularLocation>
        <location evidence="8">Cytoplasm</location>
    </subcellularLocation>
</comment>
<comment type="caution">
    <text evidence="8">Lacks conserved residue(s) required for the propagation of feature annotation.</text>
</comment>
<feature type="binding site" evidence="8">
    <location>
        <position position="88"/>
    </location>
    <ligand>
        <name>GTP</name>
        <dbReference type="ChEBI" id="CHEBI:37565"/>
    </ligand>
</feature>
<dbReference type="HAMAP" id="MF_00316">
    <property type="entry name" value="MobA"/>
    <property type="match status" value="1"/>
</dbReference>
<dbReference type="InterPro" id="IPR025877">
    <property type="entry name" value="MobA-like_NTP_Trfase"/>
</dbReference>
<feature type="binding site" evidence="8">
    <location>
        <position position="117"/>
    </location>
    <ligand>
        <name>GTP</name>
        <dbReference type="ChEBI" id="CHEBI:37565"/>
    </ligand>
</feature>
<keyword evidence="6 8" id="KW-0342">GTP-binding</keyword>
<dbReference type="GO" id="GO:0061603">
    <property type="term" value="F:molybdenum cofactor guanylyltransferase activity"/>
    <property type="evidence" value="ECO:0007669"/>
    <property type="project" value="UniProtKB-EC"/>
</dbReference>
<sequence>MEVKKNSILEAGKDFPETGSTTKERMTGIILSGGKSSRMGINKAFLEIDGERLIDRTVRQFKELFPEVILVTNEPLLYLDQDVALVTDIYKRKGPLGGLYAGLYYASFDYVFLCACDMPYLNVEFIRYMMGQVAGYDVVIPETSEGYFPLHAIYSRRALPTIKNLLERGDRLKVIGVFKGMRVLTIPESVIRSYDPEGMMFLNINTEQDLQQALTLKHQ</sequence>
<keyword evidence="5 8" id="KW-0460">Magnesium</keyword>
<keyword evidence="4 8" id="KW-0547">Nucleotide-binding</keyword>
<evidence type="ECO:0000256" key="2">
    <source>
        <dbReference type="ARBA" id="ARBA00022679"/>
    </source>
</evidence>
<protein>
    <recommendedName>
        <fullName evidence="8">Probable molybdenum cofactor guanylyltransferase</fullName>
        <shortName evidence="8">MoCo guanylyltransferase</shortName>
        <ecNumber evidence="8">2.7.7.77</ecNumber>
    </recommendedName>
    <alternativeName>
        <fullName evidence="8">GTP:molybdopterin guanylyltransferase</fullName>
    </alternativeName>
    <alternativeName>
        <fullName evidence="8">Mo-MPT guanylyltransferase</fullName>
    </alternativeName>
    <alternativeName>
        <fullName evidence="8">Molybdopterin guanylyltransferase</fullName>
    </alternativeName>
    <alternativeName>
        <fullName evidence="8">Molybdopterin-guanine dinucleotide synthase</fullName>
        <shortName evidence="8">MGD synthase</shortName>
    </alternativeName>
</protein>
<dbReference type="EC" id="2.7.7.77" evidence="8"/>
<dbReference type="InterPro" id="IPR013482">
    <property type="entry name" value="Molybde_CF_guanTrfase"/>
</dbReference>
<dbReference type="PANTHER" id="PTHR19136:SF81">
    <property type="entry name" value="MOLYBDENUM COFACTOR GUANYLYLTRANSFERASE"/>
    <property type="match status" value="1"/>
</dbReference>
<comment type="similarity">
    <text evidence="8">Belongs to the MobA family.</text>
</comment>
<comment type="function">
    <text evidence="8">Transfers a GMP moiety from GTP to Mo-molybdopterin (Mo-MPT) cofactor (Moco or molybdenum cofactor) to form Mo-molybdopterin guanine dinucleotide (Mo-MGD) cofactor.</text>
</comment>
<keyword evidence="11" id="KW-1185">Reference proteome</keyword>
<comment type="domain">
    <text evidence="8">The N-terminal domain determines nucleotide recognition and specific binding, while the C-terminal domain determines the specific binding to the target protein.</text>
</comment>
<reference evidence="10 11" key="1">
    <citation type="submission" date="2016-10" db="EMBL/GenBank/DDBJ databases">
        <authorList>
            <person name="de Groot N.N."/>
        </authorList>
    </citation>
    <scope>NUCLEOTIDE SEQUENCE [LARGE SCALE GENOMIC DNA]</scope>
    <source>
        <strain evidence="10 11">DSM 8423</strain>
    </source>
</reference>
<feature type="binding site" evidence="8">
    <location>
        <position position="43"/>
    </location>
    <ligand>
        <name>GTP</name>
        <dbReference type="ChEBI" id="CHEBI:37565"/>
    </ligand>
</feature>
<keyword evidence="3 8" id="KW-0479">Metal-binding</keyword>
<dbReference type="AlphaFoldDB" id="A0A1H7Z7T0"/>
<evidence type="ECO:0000256" key="5">
    <source>
        <dbReference type="ARBA" id="ARBA00022842"/>
    </source>
</evidence>
<dbReference type="STRING" id="43775.SAMN04489760_12047"/>
<evidence type="ECO:0000256" key="1">
    <source>
        <dbReference type="ARBA" id="ARBA00022490"/>
    </source>
</evidence>
<evidence type="ECO:0000313" key="11">
    <source>
        <dbReference type="Proteomes" id="UP000198744"/>
    </source>
</evidence>
<evidence type="ECO:0000259" key="9">
    <source>
        <dbReference type="Pfam" id="PF12804"/>
    </source>
</evidence>
<dbReference type="CDD" id="cd02503">
    <property type="entry name" value="MobA"/>
    <property type="match status" value="1"/>
</dbReference>
<dbReference type="Gene3D" id="3.90.550.10">
    <property type="entry name" value="Spore Coat Polysaccharide Biosynthesis Protein SpsA, Chain A"/>
    <property type="match status" value="1"/>
</dbReference>
<keyword evidence="1 8" id="KW-0963">Cytoplasm</keyword>
<comment type="cofactor">
    <cofactor evidence="8">
        <name>Mg(2+)</name>
        <dbReference type="ChEBI" id="CHEBI:18420"/>
    </cofactor>
</comment>
<feature type="binding site" evidence="8">
    <location>
        <begin position="31"/>
        <end position="33"/>
    </location>
    <ligand>
        <name>GTP</name>
        <dbReference type="ChEBI" id="CHEBI:37565"/>
    </ligand>
</feature>
<dbReference type="EMBL" id="FOBS01000020">
    <property type="protein sequence ID" value="SEM53628.1"/>
    <property type="molecule type" value="Genomic_DNA"/>
</dbReference>
<proteinExistence type="inferred from homology"/>
<dbReference type="Proteomes" id="UP000198744">
    <property type="component" value="Unassembled WGS sequence"/>
</dbReference>
<dbReference type="GO" id="GO:0005525">
    <property type="term" value="F:GTP binding"/>
    <property type="evidence" value="ECO:0007669"/>
    <property type="project" value="UniProtKB-UniRule"/>
</dbReference>
<evidence type="ECO:0000313" key="10">
    <source>
        <dbReference type="EMBL" id="SEM53628.1"/>
    </source>
</evidence>
<dbReference type="GO" id="GO:0005737">
    <property type="term" value="C:cytoplasm"/>
    <property type="evidence" value="ECO:0007669"/>
    <property type="project" value="UniProtKB-SubCell"/>
</dbReference>
<comment type="catalytic activity">
    <reaction evidence="8">
        <text>Mo-molybdopterin + GTP + H(+) = Mo-molybdopterin guanine dinucleotide + diphosphate</text>
        <dbReference type="Rhea" id="RHEA:34243"/>
        <dbReference type="ChEBI" id="CHEBI:15378"/>
        <dbReference type="ChEBI" id="CHEBI:33019"/>
        <dbReference type="ChEBI" id="CHEBI:37565"/>
        <dbReference type="ChEBI" id="CHEBI:71302"/>
        <dbReference type="ChEBI" id="CHEBI:71310"/>
        <dbReference type="EC" id="2.7.7.77"/>
    </reaction>
</comment>
<keyword evidence="10" id="KW-0548">Nucleotidyltransferase</keyword>
<keyword evidence="7 8" id="KW-0501">Molybdenum cofactor biosynthesis</keyword>
<dbReference type="GO" id="GO:0006777">
    <property type="term" value="P:Mo-molybdopterin cofactor biosynthetic process"/>
    <property type="evidence" value="ECO:0007669"/>
    <property type="project" value="UniProtKB-KW"/>
</dbReference>
<evidence type="ECO:0000256" key="4">
    <source>
        <dbReference type="ARBA" id="ARBA00022741"/>
    </source>
</evidence>
<evidence type="ECO:0000256" key="7">
    <source>
        <dbReference type="ARBA" id="ARBA00023150"/>
    </source>
</evidence>
<dbReference type="InterPro" id="IPR029044">
    <property type="entry name" value="Nucleotide-diphossugar_trans"/>
</dbReference>
<evidence type="ECO:0000256" key="6">
    <source>
        <dbReference type="ARBA" id="ARBA00023134"/>
    </source>
</evidence>
<dbReference type="PANTHER" id="PTHR19136">
    <property type="entry name" value="MOLYBDENUM COFACTOR GUANYLYLTRANSFERASE"/>
    <property type="match status" value="1"/>
</dbReference>
<dbReference type="Pfam" id="PF12804">
    <property type="entry name" value="NTP_transf_3"/>
    <property type="match status" value="1"/>
</dbReference>
<dbReference type="SUPFAM" id="SSF53448">
    <property type="entry name" value="Nucleotide-diphospho-sugar transferases"/>
    <property type="match status" value="1"/>
</dbReference>
<accession>A0A1H7Z7T0</accession>